<sequence length="301" mass="34505">MNLETRQLDKAFSRQKAVDAVTLTVTSGTIHGLLGSNGAGKTTFMKLLSGIYKPDRGEVLYDGSPVFEHPDIKDDVLFLNDIPYFFNGATLESMGRFYKSMYPRWSQKRFVQLAEHFSLDIKKPLSQLSKGMKRQASFVLAFSARPKVLLLDEPFDGLDPIVRRQVKNIMMQDIANHEMTVIASSHNLREMEDLCDSVSIMHEGKLLFHRDLNEIKGSHCKLQIAFNTLPEERFYREMGVVHHEVKGRVITCIIKGDMKHIEEKVTKYHPLMYDILPLSLEEIFAYEMGEKGYEISNIIVE</sequence>
<evidence type="ECO:0000259" key="4">
    <source>
        <dbReference type="PROSITE" id="PS50893"/>
    </source>
</evidence>
<dbReference type="AlphaFoldDB" id="A0A0C2E8V2"/>
<reference evidence="5 7" key="1">
    <citation type="submission" date="2015-01" db="EMBL/GenBank/DDBJ databases">
        <title>Genome sequences of high lactate-tolerant strain Salinicoccus roseus W12 with industrial interest.</title>
        <authorList>
            <person name="Wang H."/>
            <person name="Yu B."/>
        </authorList>
    </citation>
    <scope>NUCLEOTIDE SEQUENCE [LARGE SCALE GENOMIC DNA]</scope>
    <source>
        <strain evidence="5 7">W12</strain>
    </source>
</reference>
<dbReference type="OrthoDB" id="9801987at2"/>
<dbReference type="STRING" id="45670.SN16_03385"/>
<dbReference type="Proteomes" id="UP000527860">
    <property type="component" value="Unassembled WGS sequence"/>
</dbReference>
<dbReference type="EMBL" id="JABEVU030000001">
    <property type="protein sequence ID" value="MDB0579822.1"/>
    <property type="molecule type" value="Genomic_DNA"/>
</dbReference>
<dbReference type="EMBL" id="JXII01000002">
    <property type="protein sequence ID" value="KIH71717.1"/>
    <property type="molecule type" value="Genomic_DNA"/>
</dbReference>
<evidence type="ECO:0000313" key="5">
    <source>
        <dbReference type="EMBL" id="KIH71717.1"/>
    </source>
</evidence>
<dbReference type="Proteomes" id="UP000031546">
    <property type="component" value="Unassembled WGS sequence"/>
</dbReference>
<evidence type="ECO:0000256" key="3">
    <source>
        <dbReference type="ARBA" id="ARBA00022840"/>
    </source>
</evidence>
<keyword evidence="1" id="KW-0813">Transport</keyword>
<dbReference type="GO" id="GO:0005524">
    <property type="term" value="F:ATP binding"/>
    <property type="evidence" value="ECO:0007669"/>
    <property type="project" value="UniProtKB-KW"/>
</dbReference>
<evidence type="ECO:0000313" key="6">
    <source>
        <dbReference type="EMBL" id="MDB0579822.1"/>
    </source>
</evidence>
<comment type="caution">
    <text evidence="5">The sequence shown here is derived from an EMBL/GenBank/DDBJ whole genome shotgun (WGS) entry which is preliminary data.</text>
</comment>
<dbReference type="RefSeq" id="WP_040105177.1">
    <property type="nucleotide sequence ID" value="NZ_JABEVU030000001.1"/>
</dbReference>
<evidence type="ECO:0000256" key="1">
    <source>
        <dbReference type="ARBA" id="ARBA00022448"/>
    </source>
</evidence>
<keyword evidence="3 6" id="KW-0067">ATP-binding</keyword>
<keyword evidence="8" id="KW-1185">Reference proteome</keyword>
<evidence type="ECO:0000313" key="8">
    <source>
        <dbReference type="Proteomes" id="UP000527860"/>
    </source>
</evidence>
<dbReference type="SMART" id="SM00382">
    <property type="entry name" value="AAA"/>
    <property type="match status" value="1"/>
</dbReference>
<dbReference type="InterPro" id="IPR003439">
    <property type="entry name" value="ABC_transporter-like_ATP-bd"/>
</dbReference>
<proteinExistence type="predicted"/>
<dbReference type="InterPro" id="IPR051782">
    <property type="entry name" value="ABC_Transporter_VariousFunc"/>
</dbReference>
<accession>A0A0C2E8V2</accession>
<keyword evidence="2" id="KW-0547">Nucleotide-binding</keyword>
<dbReference type="GO" id="GO:0016887">
    <property type="term" value="F:ATP hydrolysis activity"/>
    <property type="evidence" value="ECO:0007669"/>
    <property type="project" value="InterPro"/>
</dbReference>
<dbReference type="InterPro" id="IPR027417">
    <property type="entry name" value="P-loop_NTPase"/>
</dbReference>
<dbReference type="PANTHER" id="PTHR42939:SF1">
    <property type="entry name" value="ABC TRANSPORTER ATP-BINDING PROTEIN ALBC-RELATED"/>
    <property type="match status" value="1"/>
</dbReference>
<reference evidence="6 8" key="4">
    <citation type="submission" date="2022-12" db="EMBL/GenBank/DDBJ databases">
        <title>Genome analysis and biological profiling of marine Salinicoccus roseus MOSEL-ME25.</title>
        <authorList>
            <person name="Mirza F.T."/>
            <person name="Xie Y."/>
            <person name="Shinwari Z.K."/>
        </authorList>
    </citation>
    <scope>NUCLEOTIDE SEQUENCE [LARGE SCALE GENOMIC DNA]</scope>
    <source>
        <strain evidence="6 8">MOSEL-ME25</strain>
    </source>
</reference>
<evidence type="ECO:0000256" key="2">
    <source>
        <dbReference type="ARBA" id="ARBA00022741"/>
    </source>
</evidence>
<dbReference type="CDD" id="cd03230">
    <property type="entry name" value="ABC_DR_subfamily_A"/>
    <property type="match status" value="1"/>
</dbReference>
<evidence type="ECO:0000313" key="7">
    <source>
        <dbReference type="Proteomes" id="UP000031546"/>
    </source>
</evidence>
<name>A0A0C2E8V2_9STAP</name>
<dbReference type="Pfam" id="PF00005">
    <property type="entry name" value="ABC_tran"/>
    <property type="match status" value="1"/>
</dbReference>
<dbReference type="Gene3D" id="3.40.50.300">
    <property type="entry name" value="P-loop containing nucleotide triphosphate hydrolases"/>
    <property type="match status" value="1"/>
</dbReference>
<dbReference type="InterPro" id="IPR003593">
    <property type="entry name" value="AAA+_ATPase"/>
</dbReference>
<dbReference type="PROSITE" id="PS50893">
    <property type="entry name" value="ABC_TRANSPORTER_2"/>
    <property type="match status" value="1"/>
</dbReference>
<feature type="domain" description="ABC transporter" evidence="4">
    <location>
        <begin position="3"/>
        <end position="228"/>
    </location>
</feature>
<organism evidence="5 7">
    <name type="scientific">Salinicoccus roseus</name>
    <dbReference type="NCBI Taxonomy" id="45670"/>
    <lineage>
        <taxon>Bacteria</taxon>
        <taxon>Bacillati</taxon>
        <taxon>Bacillota</taxon>
        <taxon>Bacilli</taxon>
        <taxon>Bacillales</taxon>
        <taxon>Staphylococcaceae</taxon>
        <taxon>Salinicoccus</taxon>
    </lineage>
</organism>
<dbReference type="GeneID" id="77844582"/>
<gene>
    <name evidence="6" type="ORF">F7P68_0004700</name>
    <name evidence="5" type="ORF">SN16_03385</name>
</gene>
<dbReference type="SUPFAM" id="SSF52540">
    <property type="entry name" value="P-loop containing nucleoside triphosphate hydrolases"/>
    <property type="match status" value="1"/>
</dbReference>
<protein>
    <submittedName>
        <fullName evidence="5 6">ABC transporter</fullName>
    </submittedName>
</protein>
<reference evidence="6" key="3">
    <citation type="submission" date="2020-04" db="EMBL/GenBank/DDBJ databases">
        <authorList>
            <person name="Tanveer F."/>
            <person name="Xie Y."/>
            <person name="Shinwari Z.K."/>
        </authorList>
    </citation>
    <scope>NUCLEOTIDE SEQUENCE</scope>
    <source>
        <strain evidence="6">MOSEL-ME25</strain>
    </source>
</reference>
<dbReference type="PANTHER" id="PTHR42939">
    <property type="entry name" value="ABC TRANSPORTER ATP-BINDING PROTEIN ALBC-RELATED"/>
    <property type="match status" value="1"/>
</dbReference>
<reference evidence="8" key="2">
    <citation type="submission" date="2020-04" db="EMBL/GenBank/DDBJ databases">
        <title>Genome analysis and biological profiling of marine Cellulosimicrobium funkei MOSEL-ME6.</title>
        <authorList>
            <person name="Tanveer F."/>
            <person name="Xie Y."/>
            <person name="Shinwari Z.K."/>
        </authorList>
    </citation>
    <scope>NUCLEOTIDE SEQUENCE [LARGE SCALE GENOMIC DNA]</scope>
    <source>
        <strain evidence="8">MOSEL-ME25</strain>
    </source>
</reference>